<dbReference type="SMART" id="SM01321">
    <property type="entry name" value="Y1_Tnp"/>
    <property type="match status" value="1"/>
</dbReference>
<dbReference type="InterPro" id="IPR052715">
    <property type="entry name" value="RAYT_transposase"/>
</dbReference>
<dbReference type="InterPro" id="IPR036515">
    <property type="entry name" value="Transposase_17_sf"/>
</dbReference>
<protein>
    <submittedName>
        <fullName evidence="2">Transposase</fullName>
    </submittedName>
</protein>
<dbReference type="GO" id="GO:0004803">
    <property type="term" value="F:transposase activity"/>
    <property type="evidence" value="ECO:0007669"/>
    <property type="project" value="InterPro"/>
</dbReference>
<dbReference type="STRING" id="1817768.A3A87_06945"/>
<dbReference type="InterPro" id="IPR002686">
    <property type="entry name" value="Transposase_17"/>
</dbReference>
<dbReference type="GO" id="GO:0006313">
    <property type="term" value="P:DNA transposition"/>
    <property type="evidence" value="ECO:0007669"/>
    <property type="project" value="InterPro"/>
</dbReference>
<dbReference type="EMBL" id="MFTC01000086">
    <property type="protein sequence ID" value="OGI49857.1"/>
    <property type="molecule type" value="Genomic_DNA"/>
</dbReference>
<dbReference type="GO" id="GO:0043565">
    <property type="term" value="F:sequence-specific DNA binding"/>
    <property type="evidence" value="ECO:0007669"/>
    <property type="project" value="TreeGrafter"/>
</dbReference>
<comment type="caution">
    <text evidence="2">The sequence shown here is derived from an EMBL/GenBank/DDBJ whole genome shotgun (WGS) entry which is preliminary data.</text>
</comment>
<dbReference type="SUPFAM" id="SSF143422">
    <property type="entry name" value="Transposase IS200-like"/>
    <property type="match status" value="1"/>
</dbReference>
<reference evidence="2 3" key="1">
    <citation type="journal article" date="2016" name="Nat. Commun.">
        <title>Thousands of microbial genomes shed light on interconnected biogeochemical processes in an aquifer system.</title>
        <authorList>
            <person name="Anantharaman K."/>
            <person name="Brown C.T."/>
            <person name="Hug L.A."/>
            <person name="Sharon I."/>
            <person name="Castelle C.J."/>
            <person name="Probst A.J."/>
            <person name="Thomas B.C."/>
            <person name="Singh A."/>
            <person name="Wilkins M.J."/>
            <person name="Karaoz U."/>
            <person name="Brodie E.L."/>
            <person name="Williams K.H."/>
            <person name="Hubbard S.S."/>
            <person name="Banfield J.F."/>
        </authorList>
    </citation>
    <scope>NUCLEOTIDE SEQUENCE [LARGE SCALE GENOMIC DNA]</scope>
</reference>
<accession>A0A1F6TXM2</accession>
<evidence type="ECO:0000259" key="1">
    <source>
        <dbReference type="SMART" id="SM01321"/>
    </source>
</evidence>
<name>A0A1F6TXM2_9PROT</name>
<dbReference type="Gene3D" id="3.30.70.1290">
    <property type="entry name" value="Transposase IS200-like"/>
    <property type="match status" value="1"/>
</dbReference>
<dbReference type="PANTHER" id="PTHR36966">
    <property type="entry name" value="REP-ASSOCIATED TYROSINE TRANSPOSASE"/>
    <property type="match status" value="1"/>
</dbReference>
<proteinExistence type="predicted"/>
<gene>
    <name evidence="2" type="ORF">A3A87_06945</name>
</gene>
<evidence type="ECO:0000313" key="2">
    <source>
        <dbReference type="EMBL" id="OGI49857.1"/>
    </source>
</evidence>
<dbReference type="PANTHER" id="PTHR36966:SF1">
    <property type="entry name" value="REP-ASSOCIATED TYROSINE TRANSPOSASE"/>
    <property type="match status" value="1"/>
</dbReference>
<dbReference type="AlphaFoldDB" id="A0A1F6TXM2"/>
<feature type="domain" description="Transposase IS200-like" evidence="1">
    <location>
        <begin position="21"/>
        <end position="163"/>
    </location>
</feature>
<evidence type="ECO:0000313" key="3">
    <source>
        <dbReference type="Proteomes" id="UP000179037"/>
    </source>
</evidence>
<organism evidence="2 3">
    <name type="scientific">Candidatus Muproteobacteria bacterium RIFCSPLOWO2_01_FULL_60_18</name>
    <dbReference type="NCBI Taxonomy" id="1817768"/>
    <lineage>
        <taxon>Bacteria</taxon>
        <taxon>Pseudomonadati</taxon>
        <taxon>Pseudomonadota</taxon>
        <taxon>Candidatus Muproteobacteria</taxon>
    </lineage>
</organism>
<sequence>MNFDPDKHHRRSIRLKSYDYSRAGAYFVTICIKDRECLFGEVIDGNMQLNDTGRAVQAEWVRLPERFQSVDLDDFVIMPNHLHCIIHVGAGLAPPGRGAENKGAASSAPTLGDILRAFKSISAIAVNRLLGRSGRSLWQRNYYEHIVRNENELARIREYIVNNPTQWALDRENPSYVGA</sequence>
<dbReference type="Proteomes" id="UP000179037">
    <property type="component" value="Unassembled WGS sequence"/>
</dbReference>